<dbReference type="Proteomes" id="UP000199603">
    <property type="component" value="Unassembled WGS sequence"/>
</dbReference>
<feature type="compositionally biased region" description="Low complexity" evidence="1">
    <location>
        <begin position="82"/>
        <end position="96"/>
    </location>
</feature>
<protein>
    <submittedName>
        <fullName evidence="3">Cell division and transport-associated protein TolA</fullName>
    </submittedName>
</protein>
<keyword evidence="2" id="KW-0472">Membrane</keyword>
<feature type="compositionally biased region" description="Polar residues" evidence="1">
    <location>
        <begin position="188"/>
        <end position="199"/>
    </location>
</feature>
<dbReference type="EMBL" id="FNAG01000013">
    <property type="protein sequence ID" value="SDD99545.1"/>
    <property type="molecule type" value="Genomic_DNA"/>
</dbReference>
<accession>A0A1G6ZCD7</accession>
<evidence type="ECO:0000313" key="4">
    <source>
        <dbReference type="Proteomes" id="UP000199603"/>
    </source>
</evidence>
<dbReference type="AlphaFoldDB" id="A0A1G6ZCD7"/>
<sequence length="314" mass="35207">METREDKLVSLVLAIGLHLALFGLLFVGMLWQKPAQSPSVRGEPITATLVMGGAQPSAPTPPRPARQAERETAPPPQPTPERAPQTAEAPPQAAPQAPVPTPDTEDAEKAARNALAEAERLEQEQREKRRQEQVLLEQQAQEEAQRLQRLREQQEREQQAELDKIRQQREAAERQRRIEEEKLKQLQDLRNQQNTQNRPGNADREQPATQNASEVGNRGTDDSLLGRYQVAIQQSVQRNWLRPETAQAGIRCTVDIVQIPGGEVISASVTSPCNADELTRRSIEAAVMKANPLPYEGFQSVFTRQVRFTFRFDG</sequence>
<dbReference type="STRING" id="265719.SAMN04488509_11320"/>
<keyword evidence="4" id="KW-1185">Reference proteome</keyword>
<feature type="region of interest" description="Disordered" evidence="1">
    <location>
        <begin position="183"/>
        <end position="222"/>
    </location>
</feature>
<dbReference type="RefSeq" id="WP_091244746.1">
    <property type="nucleotide sequence ID" value="NZ_FNAG01000013.1"/>
</dbReference>
<name>A0A1G6ZCD7_9GAMM</name>
<dbReference type="OrthoDB" id="5948502at2"/>
<dbReference type="Pfam" id="PF13103">
    <property type="entry name" value="TonB_2"/>
    <property type="match status" value="1"/>
</dbReference>
<evidence type="ECO:0000256" key="1">
    <source>
        <dbReference type="SAM" id="MobiDB-lite"/>
    </source>
</evidence>
<proteinExistence type="predicted"/>
<feature type="region of interest" description="Disordered" evidence="1">
    <location>
        <begin position="51"/>
        <end position="111"/>
    </location>
</feature>
<keyword evidence="3" id="KW-0132">Cell division</keyword>
<dbReference type="Gene3D" id="3.30.1150.10">
    <property type="match status" value="1"/>
</dbReference>
<dbReference type="GO" id="GO:0051301">
    <property type="term" value="P:cell division"/>
    <property type="evidence" value="ECO:0007669"/>
    <property type="project" value="UniProtKB-KW"/>
</dbReference>
<organism evidence="3 4">
    <name type="scientific">Aquimonas voraii</name>
    <dbReference type="NCBI Taxonomy" id="265719"/>
    <lineage>
        <taxon>Bacteria</taxon>
        <taxon>Pseudomonadati</taxon>
        <taxon>Pseudomonadota</taxon>
        <taxon>Gammaproteobacteria</taxon>
        <taxon>Lysobacterales</taxon>
        <taxon>Lysobacteraceae</taxon>
        <taxon>Aquimonas</taxon>
    </lineage>
</organism>
<evidence type="ECO:0000313" key="3">
    <source>
        <dbReference type="EMBL" id="SDD99545.1"/>
    </source>
</evidence>
<dbReference type="SUPFAM" id="SSF74653">
    <property type="entry name" value="TolA/TonB C-terminal domain"/>
    <property type="match status" value="1"/>
</dbReference>
<keyword evidence="2" id="KW-0812">Transmembrane</keyword>
<keyword evidence="2" id="KW-1133">Transmembrane helix</keyword>
<evidence type="ECO:0000256" key="2">
    <source>
        <dbReference type="SAM" id="Phobius"/>
    </source>
</evidence>
<reference evidence="3 4" key="1">
    <citation type="submission" date="2016-10" db="EMBL/GenBank/DDBJ databases">
        <authorList>
            <person name="de Groot N.N."/>
        </authorList>
    </citation>
    <scope>NUCLEOTIDE SEQUENCE [LARGE SCALE GENOMIC DNA]</scope>
    <source>
        <strain evidence="3 4">DSM 16957</strain>
    </source>
</reference>
<feature type="transmembrane region" description="Helical" evidence="2">
    <location>
        <begin position="12"/>
        <end position="31"/>
    </location>
</feature>
<gene>
    <name evidence="3" type="ORF">SAMN04488509_11320</name>
</gene>
<keyword evidence="3" id="KW-0131">Cell cycle</keyword>